<keyword evidence="2" id="KW-0408">Iron</keyword>
<protein>
    <submittedName>
        <fullName evidence="5">Molybdopterin-dependent oxidoreductase</fullName>
    </submittedName>
</protein>
<evidence type="ECO:0000313" key="5">
    <source>
        <dbReference type="EMBL" id="MBI4595585.1"/>
    </source>
</evidence>
<dbReference type="GO" id="GO:0016491">
    <property type="term" value="F:oxidoreductase activity"/>
    <property type="evidence" value="ECO:0007669"/>
    <property type="project" value="InterPro"/>
</dbReference>
<sequence>MLNKEEKIITTACNSHCGGSCVLRAHVKDGVITHIETDNSEEPQYRACLRCRAYRQRIYHPDRLLHPLKRVGERGEGKFKQVSWDEALTTVANELKRVKETYGNAAILLRGSGGDIGWLHGWRCVDVLLSMFGGFSQSWASSSYEGGNFATAATYGSFHTRHSRDDLLNSKLIIMWGWDPGNSVQDTNTSWVLARCREAGIPIVCVDPRHTESAAAFAQEWIPIRPSTDAAALVAMAYVIITENLHDKAFLDKYTFGFDKYQDYVLGKEDGQPKTPAWAVAVCGAPASAITSLARRYATTKPAAFIAGIAAGRVAFGEQYHRAAMALAAMTGNIGIHGGDPAGRNWTGLLGYPFMRLGRGMYGGPNQVEQNLPPRPYSMVTKGFHAPGHIHIAKIADAILKGKAGGYHSDIKFFYTVNTNYLNQHLNINKIIQALKKLDFYVTHEQFMTPTAKFADIVF</sequence>
<dbReference type="SUPFAM" id="SSF53706">
    <property type="entry name" value="Formate dehydrogenase/DMSO reductase, domains 1-3"/>
    <property type="match status" value="1"/>
</dbReference>
<dbReference type="InterPro" id="IPR006963">
    <property type="entry name" value="Mopterin_OxRdtase_4Fe-4S_dom"/>
</dbReference>
<dbReference type="GO" id="GO:0051536">
    <property type="term" value="F:iron-sulfur cluster binding"/>
    <property type="evidence" value="ECO:0007669"/>
    <property type="project" value="UniProtKB-KW"/>
</dbReference>
<dbReference type="InterPro" id="IPR006656">
    <property type="entry name" value="Mopterin_OxRdtase"/>
</dbReference>
<dbReference type="Gene3D" id="2.20.25.90">
    <property type="entry name" value="ADC-like domains"/>
    <property type="match status" value="1"/>
</dbReference>
<gene>
    <name evidence="5" type="ORF">HY730_04310</name>
</gene>
<reference evidence="5" key="1">
    <citation type="submission" date="2020-07" db="EMBL/GenBank/DDBJ databases">
        <title>Huge and variable diversity of episymbiotic CPR bacteria and DPANN archaea in groundwater ecosystems.</title>
        <authorList>
            <person name="He C.Y."/>
            <person name="Keren R."/>
            <person name="Whittaker M."/>
            <person name="Farag I.F."/>
            <person name="Doudna J."/>
            <person name="Cate J.H.D."/>
            <person name="Banfield J.F."/>
        </authorList>
    </citation>
    <scope>NUCLEOTIDE SEQUENCE</scope>
    <source>
        <strain evidence="5">NC_groundwater_1482_Ag_S-0.65um_47_24</strain>
    </source>
</reference>
<keyword evidence="3" id="KW-0411">Iron-sulfur</keyword>
<organism evidence="5 6">
    <name type="scientific">Tectimicrobiota bacterium</name>
    <dbReference type="NCBI Taxonomy" id="2528274"/>
    <lineage>
        <taxon>Bacteria</taxon>
        <taxon>Pseudomonadati</taxon>
        <taxon>Nitrospinota/Tectimicrobiota group</taxon>
        <taxon>Candidatus Tectimicrobiota</taxon>
    </lineage>
</organism>
<feature type="non-terminal residue" evidence="5">
    <location>
        <position position="459"/>
    </location>
</feature>
<comment type="caution">
    <text evidence="5">The sequence shown here is derived from an EMBL/GenBank/DDBJ whole genome shotgun (WGS) entry which is preliminary data.</text>
</comment>
<keyword evidence="1" id="KW-0479">Metal-binding</keyword>
<evidence type="ECO:0000256" key="2">
    <source>
        <dbReference type="ARBA" id="ARBA00023004"/>
    </source>
</evidence>
<evidence type="ECO:0000259" key="4">
    <source>
        <dbReference type="PROSITE" id="PS51669"/>
    </source>
</evidence>
<dbReference type="AlphaFoldDB" id="A0A933GLZ7"/>
<dbReference type="GO" id="GO:0030288">
    <property type="term" value="C:outer membrane-bounded periplasmic space"/>
    <property type="evidence" value="ECO:0007669"/>
    <property type="project" value="TreeGrafter"/>
</dbReference>
<dbReference type="PROSITE" id="PS51669">
    <property type="entry name" value="4FE4S_MOW_BIS_MGD"/>
    <property type="match status" value="1"/>
</dbReference>
<dbReference type="GO" id="GO:0009055">
    <property type="term" value="F:electron transfer activity"/>
    <property type="evidence" value="ECO:0007669"/>
    <property type="project" value="TreeGrafter"/>
</dbReference>
<dbReference type="PANTHER" id="PTHR43742:SF3">
    <property type="entry name" value="DIMETHYL SULFOXIDE REDUCTASE DMSA"/>
    <property type="match status" value="1"/>
</dbReference>
<evidence type="ECO:0000256" key="1">
    <source>
        <dbReference type="ARBA" id="ARBA00022723"/>
    </source>
</evidence>
<dbReference type="GO" id="GO:0030151">
    <property type="term" value="F:molybdenum ion binding"/>
    <property type="evidence" value="ECO:0007669"/>
    <property type="project" value="TreeGrafter"/>
</dbReference>
<evidence type="ECO:0000313" key="6">
    <source>
        <dbReference type="Proteomes" id="UP000772181"/>
    </source>
</evidence>
<name>A0A933GLZ7_UNCTE</name>
<dbReference type="Pfam" id="PF00384">
    <property type="entry name" value="Molybdopterin"/>
    <property type="match status" value="1"/>
</dbReference>
<dbReference type="Pfam" id="PF04879">
    <property type="entry name" value="Molybdop_Fe4S4"/>
    <property type="match status" value="1"/>
</dbReference>
<feature type="domain" description="4Fe-4S Mo/W bis-MGD-type" evidence="4">
    <location>
        <begin position="6"/>
        <end position="62"/>
    </location>
</feature>
<accession>A0A933GLZ7</accession>
<dbReference type="PANTHER" id="PTHR43742">
    <property type="entry name" value="TRIMETHYLAMINE-N-OXIDE REDUCTASE"/>
    <property type="match status" value="1"/>
</dbReference>
<dbReference type="EMBL" id="JACQWF010000196">
    <property type="protein sequence ID" value="MBI4595585.1"/>
    <property type="molecule type" value="Genomic_DNA"/>
</dbReference>
<dbReference type="GO" id="GO:0009061">
    <property type="term" value="P:anaerobic respiration"/>
    <property type="evidence" value="ECO:0007669"/>
    <property type="project" value="TreeGrafter"/>
</dbReference>
<dbReference type="InterPro" id="IPR050612">
    <property type="entry name" value="Prok_Mopterin_Oxidored"/>
</dbReference>
<evidence type="ECO:0000256" key="3">
    <source>
        <dbReference type="ARBA" id="ARBA00023014"/>
    </source>
</evidence>
<dbReference type="SMART" id="SM00926">
    <property type="entry name" value="Molybdop_Fe4S4"/>
    <property type="match status" value="1"/>
</dbReference>
<proteinExistence type="predicted"/>
<dbReference type="Gene3D" id="3.40.228.10">
    <property type="entry name" value="Dimethylsulfoxide Reductase, domain 2"/>
    <property type="match status" value="1"/>
</dbReference>
<dbReference type="Gene3D" id="3.40.50.740">
    <property type="match status" value="1"/>
</dbReference>
<dbReference type="Proteomes" id="UP000772181">
    <property type="component" value="Unassembled WGS sequence"/>
</dbReference>